<comment type="caution">
    <text evidence="1">The sequence shown here is derived from an EMBL/GenBank/DDBJ whole genome shotgun (WGS) entry which is preliminary data.</text>
</comment>
<evidence type="ECO:0000313" key="1">
    <source>
        <dbReference type="EMBL" id="MDR7277208.1"/>
    </source>
</evidence>
<reference evidence="1" key="1">
    <citation type="submission" date="2023-07" db="EMBL/GenBank/DDBJ databases">
        <title>Sequencing the genomes of 1000 actinobacteria strains.</title>
        <authorList>
            <person name="Klenk H.-P."/>
        </authorList>
    </citation>
    <scope>NUCLEOTIDE SEQUENCE</scope>
    <source>
        <strain evidence="1">DSM 44707</strain>
    </source>
</reference>
<dbReference type="Proteomes" id="UP001183643">
    <property type="component" value="Unassembled WGS sequence"/>
</dbReference>
<evidence type="ECO:0000313" key="2">
    <source>
        <dbReference type="Proteomes" id="UP001183643"/>
    </source>
</evidence>
<name>A0AAE3YNR6_9ACTN</name>
<sequence>MILVGGADVYPGEMEAAMAEHSAPASSACSTTTREAGRGFLARA</sequence>
<keyword evidence="2" id="KW-1185">Reference proteome</keyword>
<protein>
    <submittedName>
        <fullName evidence="1">Uncharacterized protein</fullName>
    </submittedName>
</protein>
<accession>A0AAE3YNR6</accession>
<gene>
    <name evidence="1" type="ORF">J2S41_003986</name>
</gene>
<proteinExistence type="predicted"/>
<organism evidence="1 2">
    <name type="scientific">Catenuloplanes atrovinosus</name>
    <dbReference type="NCBI Taxonomy" id="137266"/>
    <lineage>
        <taxon>Bacteria</taxon>
        <taxon>Bacillati</taxon>
        <taxon>Actinomycetota</taxon>
        <taxon>Actinomycetes</taxon>
        <taxon>Micromonosporales</taxon>
        <taxon>Micromonosporaceae</taxon>
        <taxon>Catenuloplanes</taxon>
    </lineage>
</organism>
<dbReference type="AlphaFoldDB" id="A0AAE3YNR6"/>
<dbReference type="EMBL" id="JAVDYB010000001">
    <property type="protein sequence ID" value="MDR7277208.1"/>
    <property type="molecule type" value="Genomic_DNA"/>
</dbReference>